<comment type="caution">
    <text evidence="1">The sequence shown here is derived from an EMBL/GenBank/DDBJ whole genome shotgun (WGS) entry which is preliminary data.</text>
</comment>
<sequence length="596" mass="65470">MSSFNHPFASSGYAQPTTNNYFNQGDKYQFGQNQFGQNSQNAWAQQQQANFFAPPQEFVRNAANPFMGAPNGMANFQASGLAPTYNQETKNQANSNGSDAHIDTGPTAQLQLQPDEPEPHNSPGLMNWNLDGNLDFPHENLLNPHHSDEFGAINTNFDDTSNLDGLFVEPPQLQMQHVEAQLSADTSSPDDISLFGDGEAQSTQGDWEEDPMLRQLEEDLEEQFRQEADNETKTNKKQEQVAGRGSIQKAQAKAQPAKAKSKGAGPMPTIALCLPTFKNAVAQEPQQQQQQQQHQQSAGDAMQRAIGAGPAPMSPLWPLLPAEPVPRAPPAPQDNFINNNNNTILGPANEGAKVAKKAAGKNKKQDGSGKRQVAANACARCRRSKIRCAFEDGASACKNCLSRNITQCVRSGDDARTHNTVESRFELALEACINYLAELVFLSVSLVQNSNAAKASKLGVQMGRPVDLASKMVAIAGAEVDLEPMTWYKNQIRRMVHLPAVIRGTKLKESRKEFENLLAKATDYVRILGEVLVRLTHEESYKDGHIISHFFVNEGWSLDRIDRRMQASPVEDTCNLVGNLTNNLTAIFEKVHLGLL</sequence>
<name>A0ACC3ZB28_COLTU</name>
<evidence type="ECO:0000313" key="1">
    <source>
        <dbReference type="EMBL" id="KAL0941205.1"/>
    </source>
</evidence>
<dbReference type="Proteomes" id="UP000805649">
    <property type="component" value="Unassembled WGS sequence"/>
</dbReference>
<accession>A0ACC3ZB28</accession>
<gene>
    <name evidence="1" type="ORF">CTRU02_203968</name>
</gene>
<proteinExistence type="predicted"/>
<reference evidence="1 2" key="1">
    <citation type="journal article" date="2020" name="Phytopathology">
        <title>Genome Sequence Resources of Colletotrichum truncatum, C. plurivorum, C. musicola, and C. sojae: Four Species Pathogenic to Soybean (Glycine max).</title>
        <authorList>
            <person name="Rogerio F."/>
            <person name="Boufleur T.R."/>
            <person name="Ciampi-Guillardi M."/>
            <person name="Sukno S.A."/>
            <person name="Thon M.R."/>
            <person name="Massola Junior N.S."/>
            <person name="Baroncelli R."/>
        </authorList>
    </citation>
    <scope>NUCLEOTIDE SEQUENCE [LARGE SCALE GENOMIC DNA]</scope>
    <source>
        <strain evidence="1 2">CMES1059</strain>
    </source>
</reference>
<dbReference type="EMBL" id="VUJX02000002">
    <property type="protein sequence ID" value="KAL0941205.1"/>
    <property type="molecule type" value="Genomic_DNA"/>
</dbReference>
<organism evidence="1 2">
    <name type="scientific">Colletotrichum truncatum</name>
    <name type="common">Anthracnose fungus</name>
    <name type="synonym">Colletotrichum capsici</name>
    <dbReference type="NCBI Taxonomy" id="5467"/>
    <lineage>
        <taxon>Eukaryota</taxon>
        <taxon>Fungi</taxon>
        <taxon>Dikarya</taxon>
        <taxon>Ascomycota</taxon>
        <taxon>Pezizomycotina</taxon>
        <taxon>Sordariomycetes</taxon>
        <taxon>Hypocreomycetidae</taxon>
        <taxon>Glomerellales</taxon>
        <taxon>Glomerellaceae</taxon>
        <taxon>Colletotrichum</taxon>
        <taxon>Colletotrichum truncatum species complex</taxon>
    </lineage>
</organism>
<keyword evidence="2" id="KW-1185">Reference proteome</keyword>
<evidence type="ECO:0000313" key="2">
    <source>
        <dbReference type="Proteomes" id="UP000805649"/>
    </source>
</evidence>
<protein>
    <submittedName>
        <fullName evidence="1">Uncharacterized protein</fullName>
    </submittedName>
</protein>